<dbReference type="PANTHER" id="PTHR30535">
    <property type="entry name" value="VITAMIN B12-BINDING PROTEIN"/>
    <property type="match status" value="1"/>
</dbReference>
<name>A0A7X4VW98_9GAMM</name>
<dbReference type="PANTHER" id="PTHR30535:SF34">
    <property type="entry name" value="MOLYBDATE-BINDING PROTEIN MOLA"/>
    <property type="match status" value="1"/>
</dbReference>
<protein>
    <submittedName>
        <fullName evidence="3">ABC transporter substrate-binding protein</fullName>
    </submittedName>
</protein>
<reference evidence="3 4" key="1">
    <citation type="submission" date="2019-12" db="EMBL/GenBank/DDBJ databases">
        <title>Draft genome sequencing of Halomonas icarensis D1-1.</title>
        <authorList>
            <person name="Pandiyan K."/>
            <person name="Kushwaha P."/>
            <person name="Gowdham M."/>
            <person name="Chakdar H."/>
            <person name="Singh A."/>
            <person name="Kumar M."/>
            <person name="Saxena A.K."/>
        </authorList>
    </citation>
    <scope>NUCLEOTIDE SEQUENCE [LARGE SCALE GENOMIC DNA]</scope>
    <source>
        <strain evidence="3 4">D1-1</strain>
    </source>
</reference>
<dbReference type="Pfam" id="PF01497">
    <property type="entry name" value="Peripla_BP_2"/>
    <property type="match status" value="1"/>
</dbReference>
<accession>A0A7X4VW98</accession>
<gene>
    <name evidence="3" type="ORF">GRB80_01320</name>
</gene>
<feature type="domain" description="Fe/B12 periplasmic-binding" evidence="2">
    <location>
        <begin position="36"/>
        <end position="289"/>
    </location>
</feature>
<organism evidence="3 4">
    <name type="scientific">Halomonas icarae</name>
    <dbReference type="NCBI Taxonomy" id="2691040"/>
    <lineage>
        <taxon>Bacteria</taxon>
        <taxon>Pseudomonadati</taxon>
        <taxon>Pseudomonadota</taxon>
        <taxon>Gammaproteobacteria</taxon>
        <taxon>Oceanospirillales</taxon>
        <taxon>Halomonadaceae</taxon>
        <taxon>Halomonas</taxon>
    </lineage>
</organism>
<dbReference type="InterPro" id="IPR050902">
    <property type="entry name" value="ABC_Transporter_SBP"/>
</dbReference>
<dbReference type="InterPro" id="IPR054828">
    <property type="entry name" value="Vit_B12_bind_prot"/>
</dbReference>
<dbReference type="Proteomes" id="UP000448235">
    <property type="component" value="Unassembled WGS sequence"/>
</dbReference>
<sequence>MAGLALLPLAAAQAQDEICAVDALDREVCLERPASRIAALSPGATELAFASGAGERVVAAVEYSDYPPEALKIPRVGSHNRLDLERLLALTPDLVIGWVTGNPAEQLERLEALGMAVFYIEPRTFDEISATIEQLARFADTREVGEAEAERFRREMATLAERHAQAEPVSVFYQVWDQPLMTINDRHWIGQVIALCGGTNVFGELERLAPRLDEEALLAANPEVILAGGRGEANRDWLAHWRAYPSLTAVAQDNLFFVPPSLIQRPTPRLLEGTGVVCERLDQARARRGEHQQ</sequence>
<dbReference type="PROSITE" id="PS50983">
    <property type="entry name" value="FE_B12_PBP"/>
    <property type="match status" value="1"/>
</dbReference>
<evidence type="ECO:0000313" key="4">
    <source>
        <dbReference type="Proteomes" id="UP000448235"/>
    </source>
</evidence>
<proteinExistence type="predicted"/>
<evidence type="ECO:0000256" key="1">
    <source>
        <dbReference type="ARBA" id="ARBA00022729"/>
    </source>
</evidence>
<dbReference type="CDD" id="cd01144">
    <property type="entry name" value="BtuF"/>
    <property type="match status" value="1"/>
</dbReference>
<dbReference type="AlphaFoldDB" id="A0A7X4VW98"/>
<comment type="caution">
    <text evidence="3">The sequence shown here is derived from an EMBL/GenBank/DDBJ whole genome shotgun (WGS) entry which is preliminary data.</text>
</comment>
<evidence type="ECO:0000259" key="2">
    <source>
        <dbReference type="PROSITE" id="PS50983"/>
    </source>
</evidence>
<dbReference type="EMBL" id="WUTS01000001">
    <property type="protein sequence ID" value="NAW11479.1"/>
    <property type="molecule type" value="Genomic_DNA"/>
</dbReference>
<dbReference type="Gene3D" id="3.40.50.1980">
    <property type="entry name" value="Nitrogenase molybdenum iron protein domain"/>
    <property type="match status" value="2"/>
</dbReference>
<keyword evidence="1" id="KW-0732">Signal</keyword>
<dbReference type="SUPFAM" id="SSF53807">
    <property type="entry name" value="Helical backbone' metal receptor"/>
    <property type="match status" value="1"/>
</dbReference>
<dbReference type="NCBIfam" id="NF038402">
    <property type="entry name" value="TroA_like"/>
    <property type="match status" value="1"/>
</dbReference>
<evidence type="ECO:0000313" key="3">
    <source>
        <dbReference type="EMBL" id="NAW11479.1"/>
    </source>
</evidence>
<keyword evidence="4" id="KW-1185">Reference proteome</keyword>
<dbReference type="InterPro" id="IPR002491">
    <property type="entry name" value="ABC_transptr_periplasmic_BD"/>
</dbReference>